<evidence type="ECO:0000313" key="2">
    <source>
        <dbReference type="EMBL" id="ATZ80776.1"/>
    </source>
</evidence>
<feature type="compositionally biased region" description="Basic residues" evidence="1">
    <location>
        <begin position="59"/>
        <end position="72"/>
    </location>
</feature>
<dbReference type="Proteomes" id="UP000240325">
    <property type="component" value="Segment"/>
</dbReference>
<feature type="region of interest" description="Disordered" evidence="1">
    <location>
        <begin position="49"/>
        <end position="72"/>
    </location>
</feature>
<sequence length="72" mass="8511">MTGLHALKDTLEKKQFQEIDRENDRKIMLNKITKLSEISNNMFRASTIRTSNFLEGGKKQRNSRRTSRQNKK</sequence>
<accession>A0A2H4UV94</accession>
<reference evidence="2" key="1">
    <citation type="journal article" date="2017" name="Elife">
        <title>The kinetoplastid-infecting Bodo saltans virus (BsV), a window into the most abundant giant viruses in the sea.</title>
        <authorList>
            <person name="Deeg C.M."/>
            <person name="Chow C.-E.T."/>
            <person name="Suttle C.A."/>
        </authorList>
    </citation>
    <scope>NUCLEOTIDE SEQUENCE</scope>
    <source>
        <strain evidence="2">NG1</strain>
    </source>
</reference>
<dbReference type="EMBL" id="MF782455">
    <property type="protein sequence ID" value="ATZ80776.1"/>
    <property type="molecule type" value="Genomic_DNA"/>
</dbReference>
<gene>
    <name evidence="2" type="ORF">BMW23_0730</name>
</gene>
<protein>
    <submittedName>
        <fullName evidence="2">Uncharacterized protein</fullName>
    </submittedName>
</protein>
<organism evidence="2">
    <name type="scientific">Bodo saltans virus</name>
    <dbReference type="NCBI Taxonomy" id="2024608"/>
    <lineage>
        <taxon>Viruses</taxon>
        <taxon>Varidnaviria</taxon>
        <taxon>Bamfordvirae</taxon>
        <taxon>Nucleocytoviricota</taxon>
        <taxon>Megaviricetes</taxon>
        <taxon>Imitervirales</taxon>
        <taxon>Mimiviridae</taxon>
        <taxon>Klosneuvirinae</taxon>
        <taxon>Theiavirus</taxon>
        <taxon>Theiavirus salishense</taxon>
    </lineage>
</organism>
<evidence type="ECO:0000256" key="1">
    <source>
        <dbReference type="SAM" id="MobiDB-lite"/>
    </source>
</evidence>
<name>A0A2H4UV94_9VIRU</name>
<proteinExistence type="predicted"/>
<evidence type="ECO:0000313" key="3">
    <source>
        <dbReference type="Proteomes" id="UP000240325"/>
    </source>
</evidence>
<keyword evidence="3" id="KW-1185">Reference proteome</keyword>